<reference evidence="3" key="2">
    <citation type="journal article" date="2017" name="Nat. Plants">
        <title>The Aegilops tauschii genome reveals multiple impacts of transposons.</title>
        <authorList>
            <person name="Zhao G."/>
            <person name="Zou C."/>
            <person name="Li K."/>
            <person name="Wang K."/>
            <person name="Li T."/>
            <person name="Gao L."/>
            <person name="Zhang X."/>
            <person name="Wang H."/>
            <person name="Yang Z."/>
            <person name="Liu X."/>
            <person name="Jiang W."/>
            <person name="Mao L."/>
            <person name="Kong X."/>
            <person name="Jiao Y."/>
            <person name="Jia J."/>
        </authorList>
    </citation>
    <scope>NUCLEOTIDE SEQUENCE [LARGE SCALE GENOMIC DNA]</scope>
    <source>
        <strain evidence="3">cv. AL8/78</strain>
    </source>
</reference>
<comment type="pathway">
    <text evidence="1">Protein modification; protein ubiquitination.</text>
</comment>
<evidence type="ECO:0000313" key="2">
    <source>
        <dbReference type="EnsemblPlants" id="AET1Gv20978900.1"/>
    </source>
</evidence>
<dbReference type="InterPro" id="IPR043454">
    <property type="entry name" value="NPH3/RPT2-like"/>
</dbReference>
<organism evidence="2 3">
    <name type="scientific">Aegilops tauschii subsp. strangulata</name>
    <name type="common">Goatgrass</name>
    <dbReference type="NCBI Taxonomy" id="200361"/>
    <lineage>
        <taxon>Eukaryota</taxon>
        <taxon>Viridiplantae</taxon>
        <taxon>Streptophyta</taxon>
        <taxon>Embryophyta</taxon>
        <taxon>Tracheophyta</taxon>
        <taxon>Spermatophyta</taxon>
        <taxon>Magnoliopsida</taxon>
        <taxon>Liliopsida</taxon>
        <taxon>Poales</taxon>
        <taxon>Poaceae</taxon>
        <taxon>BOP clade</taxon>
        <taxon>Pooideae</taxon>
        <taxon>Triticodae</taxon>
        <taxon>Triticeae</taxon>
        <taxon>Triticinae</taxon>
        <taxon>Aegilops</taxon>
    </lineage>
</organism>
<dbReference type="PANTHER" id="PTHR32370">
    <property type="entry name" value="OS12G0117600 PROTEIN"/>
    <property type="match status" value="1"/>
</dbReference>
<protein>
    <recommendedName>
        <fullName evidence="4">NPH3 domain-containing protein</fullName>
    </recommendedName>
</protein>
<sequence>EEDGDEEQQHVRMHDGKSYRITFSDFPGGPGTFEAAAKFCYGVRVELTPWNVAPLRCAAEYLEMTEEHSEDNLAARAEAYLSQSVLRHPGEATKALSLPGIYGVNFDATT</sequence>
<dbReference type="Gramene" id="AET1Gv20978900.1">
    <property type="protein sequence ID" value="AET1Gv20978900.1"/>
    <property type="gene ID" value="AET1Gv20978900"/>
</dbReference>
<dbReference type="InterPro" id="IPR011333">
    <property type="entry name" value="SKP1/BTB/POZ_sf"/>
</dbReference>
<reference evidence="2" key="5">
    <citation type="journal article" date="2021" name="G3 (Bethesda)">
        <title>Aegilops tauschii genome assembly Aet v5.0 features greater sequence contiguity and improved annotation.</title>
        <authorList>
            <person name="Wang L."/>
            <person name="Zhu T."/>
            <person name="Rodriguez J.C."/>
            <person name="Deal K.R."/>
            <person name="Dubcovsky J."/>
            <person name="McGuire P.E."/>
            <person name="Lux T."/>
            <person name="Spannagl M."/>
            <person name="Mayer K.F.X."/>
            <person name="Baldrich P."/>
            <person name="Meyers B.C."/>
            <person name="Huo N."/>
            <person name="Gu Y.Q."/>
            <person name="Zhou H."/>
            <person name="Devos K.M."/>
            <person name="Bennetzen J.L."/>
            <person name="Unver T."/>
            <person name="Budak H."/>
            <person name="Gulick P.J."/>
            <person name="Galiba G."/>
            <person name="Kalapos B."/>
            <person name="Nelson D.R."/>
            <person name="Li P."/>
            <person name="You F.M."/>
            <person name="Luo M.C."/>
            <person name="Dvorak J."/>
        </authorList>
    </citation>
    <scope>NUCLEOTIDE SEQUENCE [LARGE SCALE GENOMIC DNA]</scope>
    <source>
        <strain evidence="2">cv. AL8/78</strain>
    </source>
</reference>
<reference evidence="3" key="1">
    <citation type="journal article" date="2014" name="Science">
        <title>Ancient hybridizations among the ancestral genomes of bread wheat.</title>
        <authorList>
            <consortium name="International Wheat Genome Sequencing Consortium,"/>
            <person name="Marcussen T."/>
            <person name="Sandve S.R."/>
            <person name="Heier L."/>
            <person name="Spannagl M."/>
            <person name="Pfeifer M."/>
            <person name="Jakobsen K.S."/>
            <person name="Wulff B.B."/>
            <person name="Steuernagel B."/>
            <person name="Mayer K.F."/>
            <person name="Olsen O.A."/>
        </authorList>
    </citation>
    <scope>NUCLEOTIDE SEQUENCE [LARGE SCALE GENOMIC DNA]</scope>
    <source>
        <strain evidence="3">cv. AL8/78</strain>
    </source>
</reference>
<reference evidence="2" key="4">
    <citation type="submission" date="2019-03" db="UniProtKB">
        <authorList>
            <consortium name="EnsemblPlants"/>
        </authorList>
    </citation>
    <scope>IDENTIFICATION</scope>
</reference>
<dbReference type="SUPFAM" id="SSF54695">
    <property type="entry name" value="POZ domain"/>
    <property type="match status" value="1"/>
</dbReference>
<evidence type="ECO:0000313" key="3">
    <source>
        <dbReference type="Proteomes" id="UP000015105"/>
    </source>
</evidence>
<evidence type="ECO:0000256" key="1">
    <source>
        <dbReference type="ARBA" id="ARBA00004906"/>
    </source>
</evidence>
<evidence type="ECO:0008006" key="4">
    <source>
        <dbReference type="Google" id="ProtNLM"/>
    </source>
</evidence>
<accession>A0A452ZYX3</accession>
<dbReference type="Proteomes" id="UP000015105">
    <property type="component" value="Chromosome 1D"/>
</dbReference>
<name>A0A452ZYX3_AEGTS</name>
<dbReference type="AlphaFoldDB" id="A0A452ZYX3"/>
<keyword evidence="3" id="KW-1185">Reference proteome</keyword>
<proteinExistence type="predicted"/>
<reference evidence="2" key="3">
    <citation type="journal article" date="2017" name="Nature">
        <title>Genome sequence of the progenitor of the wheat D genome Aegilops tauschii.</title>
        <authorList>
            <person name="Luo M.C."/>
            <person name="Gu Y.Q."/>
            <person name="Puiu D."/>
            <person name="Wang H."/>
            <person name="Twardziok S.O."/>
            <person name="Deal K.R."/>
            <person name="Huo N."/>
            <person name="Zhu T."/>
            <person name="Wang L."/>
            <person name="Wang Y."/>
            <person name="McGuire P.E."/>
            <person name="Liu S."/>
            <person name="Long H."/>
            <person name="Ramasamy R.K."/>
            <person name="Rodriguez J.C."/>
            <person name="Van S.L."/>
            <person name="Yuan L."/>
            <person name="Wang Z."/>
            <person name="Xia Z."/>
            <person name="Xiao L."/>
            <person name="Anderson O.D."/>
            <person name="Ouyang S."/>
            <person name="Liang Y."/>
            <person name="Zimin A.V."/>
            <person name="Pertea G."/>
            <person name="Qi P."/>
            <person name="Bennetzen J.L."/>
            <person name="Dai X."/>
            <person name="Dawson M.W."/>
            <person name="Muller H.G."/>
            <person name="Kugler K."/>
            <person name="Rivarola-Duarte L."/>
            <person name="Spannagl M."/>
            <person name="Mayer K.F.X."/>
            <person name="Lu F.H."/>
            <person name="Bevan M.W."/>
            <person name="Leroy P."/>
            <person name="Li P."/>
            <person name="You F.M."/>
            <person name="Sun Q."/>
            <person name="Liu Z."/>
            <person name="Lyons E."/>
            <person name="Wicker T."/>
            <person name="Salzberg S.L."/>
            <person name="Devos K.M."/>
            <person name="Dvorak J."/>
        </authorList>
    </citation>
    <scope>NUCLEOTIDE SEQUENCE [LARGE SCALE GENOMIC DNA]</scope>
    <source>
        <strain evidence="2">cv. AL8/78</strain>
    </source>
</reference>
<dbReference type="EnsemblPlants" id="AET1Gv20978900.1">
    <property type="protein sequence ID" value="AET1Gv20978900.1"/>
    <property type="gene ID" value="AET1Gv20978900"/>
</dbReference>